<sequence length="196" mass="20935">MTPTRRQDRGRRRPLPARESNIGRRGEVALGDLIADAYRTTSSTQLAIVNGGASRSALPSSAAPQDKTLRGPAPGHQAGPPYDVVKGDIDSVLPFGNTVTTRTVTGTQLYAVLENSVSVLPCSSGRFLRISGFSYTYDVSKPQARRLARGQRQARQRGGHGQGQRHLHPVPAGAATGTSCWPTSRASPANPTSWCY</sequence>
<proteinExistence type="predicted"/>
<dbReference type="PANTHER" id="PTHR11575:SF24">
    <property type="entry name" value="5'-NUCLEOTIDASE"/>
    <property type="match status" value="1"/>
</dbReference>
<evidence type="ECO:0000256" key="1">
    <source>
        <dbReference type="SAM" id="MobiDB-lite"/>
    </source>
</evidence>
<accession>A0A7W8NIL9</accession>
<reference evidence="3 4" key="1">
    <citation type="submission" date="2020-08" db="EMBL/GenBank/DDBJ databases">
        <title>Genomic Encyclopedia of Type Strains, Phase IV (KMG-IV): sequencing the most valuable type-strain genomes for metagenomic binning, comparative biology and taxonomic classification.</title>
        <authorList>
            <person name="Goeker M."/>
        </authorList>
    </citation>
    <scope>NUCLEOTIDE SEQUENCE [LARGE SCALE GENOMIC DNA]</scope>
    <source>
        <strain evidence="3 4">DSM 27939</strain>
    </source>
</reference>
<evidence type="ECO:0000313" key="4">
    <source>
        <dbReference type="Proteomes" id="UP000552709"/>
    </source>
</evidence>
<dbReference type="Pfam" id="PF02872">
    <property type="entry name" value="5_nucleotid_C"/>
    <property type="match status" value="1"/>
</dbReference>
<dbReference type="EMBL" id="JACHFL010000025">
    <property type="protein sequence ID" value="MBB5365983.1"/>
    <property type="molecule type" value="Genomic_DNA"/>
</dbReference>
<feature type="compositionally biased region" description="Basic residues" evidence="1">
    <location>
        <begin position="147"/>
        <end position="168"/>
    </location>
</feature>
<protein>
    <submittedName>
        <fullName evidence="3">2',3'-cyclic-nucleotide 2'-phosphodiesterase (5'-nucleotidase family)</fullName>
    </submittedName>
</protein>
<dbReference type="InterPro" id="IPR036907">
    <property type="entry name" value="5'-Nucleotdase_C_sf"/>
</dbReference>
<feature type="compositionally biased region" description="Polar residues" evidence="1">
    <location>
        <begin position="176"/>
        <end position="196"/>
    </location>
</feature>
<feature type="domain" description="5'-Nucleotidase C-terminal" evidence="2">
    <location>
        <begin position="23"/>
        <end position="149"/>
    </location>
</feature>
<gene>
    <name evidence="3" type="ORF">HNQ08_005109</name>
</gene>
<feature type="region of interest" description="Disordered" evidence="1">
    <location>
        <begin position="147"/>
        <end position="196"/>
    </location>
</feature>
<evidence type="ECO:0000259" key="2">
    <source>
        <dbReference type="Pfam" id="PF02872"/>
    </source>
</evidence>
<keyword evidence="4" id="KW-1185">Reference proteome</keyword>
<evidence type="ECO:0000313" key="3">
    <source>
        <dbReference type="EMBL" id="MBB5365983.1"/>
    </source>
</evidence>
<feature type="region of interest" description="Disordered" evidence="1">
    <location>
        <begin position="54"/>
        <end position="81"/>
    </location>
</feature>
<dbReference type="GO" id="GO:0016787">
    <property type="term" value="F:hydrolase activity"/>
    <property type="evidence" value="ECO:0007669"/>
    <property type="project" value="InterPro"/>
</dbReference>
<dbReference type="SUPFAM" id="SSF55816">
    <property type="entry name" value="5'-nucleotidase (syn. UDP-sugar hydrolase), C-terminal domain"/>
    <property type="match status" value="1"/>
</dbReference>
<dbReference type="Proteomes" id="UP000552709">
    <property type="component" value="Unassembled WGS sequence"/>
</dbReference>
<dbReference type="InterPro" id="IPR006179">
    <property type="entry name" value="5_nucleotidase/apyrase"/>
</dbReference>
<feature type="compositionally biased region" description="Low complexity" evidence="1">
    <location>
        <begin position="54"/>
        <end position="64"/>
    </location>
</feature>
<dbReference type="InterPro" id="IPR008334">
    <property type="entry name" value="5'-Nucleotdase_C"/>
</dbReference>
<dbReference type="PANTHER" id="PTHR11575">
    <property type="entry name" value="5'-NUCLEOTIDASE-RELATED"/>
    <property type="match status" value="1"/>
</dbReference>
<dbReference type="Gene3D" id="3.90.780.10">
    <property type="entry name" value="5'-Nucleotidase, C-terminal domain"/>
    <property type="match status" value="1"/>
</dbReference>
<dbReference type="RefSeq" id="WP_229790266.1">
    <property type="nucleotide sequence ID" value="NZ_JACHFL010000025.1"/>
</dbReference>
<dbReference type="GO" id="GO:0009166">
    <property type="term" value="P:nucleotide catabolic process"/>
    <property type="evidence" value="ECO:0007669"/>
    <property type="project" value="InterPro"/>
</dbReference>
<dbReference type="AlphaFoldDB" id="A0A7W8NIL9"/>
<feature type="region of interest" description="Disordered" evidence="1">
    <location>
        <begin position="1"/>
        <end position="24"/>
    </location>
</feature>
<name>A0A7W8NIL9_9DEIO</name>
<organism evidence="3 4">
    <name type="scientific">Deinococcus humi</name>
    <dbReference type="NCBI Taxonomy" id="662880"/>
    <lineage>
        <taxon>Bacteria</taxon>
        <taxon>Thermotogati</taxon>
        <taxon>Deinococcota</taxon>
        <taxon>Deinococci</taxon>
        <taxon>Deinococcales</taxon>
        <taxon>Deinococcaceae</taxon>
        <taxon>Deinococcus</taxon>
    </lineage>
</organism>
<comment type="caution">
    <text evidence="3">The sequence shown here is derived from an EMBL/GenBank/DDBJ whole genome shotgun (WGS) entry which is preliminary data.</text>
</comment>